<dbReference type="InterPro" id="IPR027417">
    <property type="entry name" value="P-loop_NTPase"/>
</dbReference>
<dbReference type="Gene3D" id="3.40.50.300">
    <property type="entry name" value="P-loop containing nucleotide triphosphate hydrolases"/>
    <property type="match status" value="1"/>
</dbReference>
<dbReference type="GO" id="GO:0016887">
    <property type="term" value="F:ATP hydrolysis activity"/>
    <property type="evidence" value="ECO:0007669"/>
    <property type="project" value="InterPro"/>
</dbReference>
<dbReference type="PANTHER" id="PTHR24223:SF404">
    <property type="entry name" value="ABC MULTIDRUG TRANSPORTER (EUROFUNG)-RELATED"/>
    <property type="match status" value="1"/>
</dbReference>
<evidence type="ECO:0000313" key="5">
    <source>
        <dbReference type="EMBL" id="KAF4209648.1"/>
    </source>
</evidence>
<gene>
    <name evidence="4" type="ORF">ALT_3709</name>
    <name evidence="5" type="ORF">CNMCM8927_006048</name>
</gene>
<dbReference type="Proteomes" id="UP000649114">
    <property type="component" value="Unassembled WGS sequence"/>
</dbReference>
<dbReference type="AlphaFoldDB" id="A0AAN4PHK7"/>
<sequence>METSIGAVARVQAFVRDTEHEYPASAPTIPPPDWPSAAAVEFCDVRASTGRLQSLQAQKFAICGRSGSGKPSLILCLLRLLDAQQGTITVDGCNLAPLDPASLRTRFGTVPQTAYFMSGSIRRNLDPHNTASDAEVIRILQAMSLWERTRWAASPLNSGTQTGPPVSSSYSV</sequence>
<keyword evidence="1" id="KW-0547">Nucleotide-binding</keyword>
<reference evidence="5" key="3">
    <citation type="submission" date="2020-04" db="EMBL/GenBank/DDBJ databases">
        <authorList>
            <person name="Santos R.A.C."/>
            <person name="Steenwyk J.L."/>
            <person name="Rivero-Menendez O."/>
            <person name="Mead M.E."/>
            <person name="Silva L.P."/>
            <person name="Bastos R.W."/>
            <person name="Alastruey-Izquierdo A."/>
            <person name="Goldman G.H."/>
            <person name="Rokas A."/>
        </authorList>
    </citation>
    <scope>NUCLEOTIDE SEQUENCE</scope>
    <source>
        <strain evidence="5">CNM-CM8927</strain>
    </source>
</reference>
<reference evidence="4 6" key="1">
    <citation type="submission" date="2015-11" db="EMBL/GenBank/DDBJ databases">
        <title>Aspergillus lentulus strain IFM 54703T.</title>
        <authorList>
            <person name="Kusuya Y."/>
            <person name="Sakai K."/>
            <person name="Kamei K."/>
            <person name="Takahashi H."/>
            <person name="Yaguchi T."/>
        </authorList>
    </citation>
    <scope>NUCLEOTIDE SEQUENCE [LARGE SCALE GENOMIC DNA]</scope>
    <source>
        <strain evidence="4 6">IFM 54703</strain>
    </source>
</reference>
<reference evidence="5" key="2">
    <citation type="journal article" date="2020" name="bioRxiv">
        <title>Genomic and phenotypic heterogeneity of clinical isolates of the human pathogens Aspergillus fumigatus, Aspergillus lentulus and Aspergillus fumigatiaffinis.</title>
        <authorList>
            <person name="dos Santos R.A.C."/>
            <person name="Steenwyk J.L."/>
            <person name="Rivero-Menendez O."/>
            <person name="Mead M.E."/>
            <person name="Silva L.P."/>
            <person name="Bastos R.W."/>
            <person name="Alastruey-Izquierdo A."/>
            <person name="Goldman G.H."/>
            <person name="Rokas A."/>
        </authorList>
    </citation>
    <scope>NUCLEOTIDE SEQUENCE</scope>
    <source>
        <strain evidence="5">CNM-CM8927</strain>
    </source>
</reference>
<dbReference type="SUPFAM" id="SSF52540">
    <property type="entry name" value="P-loop containing nucleoside triphosphate hydrolases"/>
    <property type="match status" value="1"/>
</dbReference>
<evidence type="ECO:0000259" key="3">
    <source>
        <dbReference type="Pfam" id="PF00005"/>
    </source>
</evidence>
<protein>
    <recommendedName>
        <fullName evidence="3">ABC transporter domain-containing protein</fullName>
    </recommendedName>
</protein>
<dbReference type="GO" id="GO:0016020">
    <property type="term" value="C:membrane"/>
    <property type="evidence" value="ECO:0007669"/>
    <property type="project" value="TreeGrafter"/>
</dbReference>
<proteinExistence type="predicted"/>
<dbReference type="GO" id="GO:0005524">
    <property type="term" value="F:ATP binding"/>
    <property type="evidence" value="ECO:0007669"/>
    <property type="project" value="UniProtKB-KW"/>
</dbReference>
<evidence type="ECO:0000256" key="1">
    <source>
        <dbReference type="ARBA" id="ARBA00022741"/>
    </source>
</evidence>
<dbReference type="InterPro" id="IPR050173">
    <property type="entry name" value="ABC_transporter_C-like"/>
</dbReference>
<dbReference type="EMBL" id="JAAAPU010000003">
    <property type="protein sequence ID" value="KAF4209648.1"/>
    <property type="molecule type" value="Genomic_DNA"/>
</dbReference>
<evidence type="ECO:0000313" key="4">
    <source>
        <dbReference type="EMBL" id="GAQ06388.1"/>
    </source>
</evidence>
<keyword evidence="2" id="KW-0067">ATP-binding</keyword>
<dbReference type="GO" id="GO:0042626">
    <property type="term" value="F:ATPase-coupled transmembrane transporter activity"/>
    <property type="evidence" value="ECO:0007669"/>
    <property type="project" value="TreeGrafter"/>
</dbReference>
<dbReference type="EMBL" id="BCLY01000008">
    <property type="protein sequence ID" value="GAQ06388.1"/>
    <property type="molecule type" value="Genomic_DNA"/>
</dbReference>
<evidence type="ECO:0000256" key="2">
    <source>
        <dbReference type="ARBA" id="ARBA00022840"/>
    </source>
</evidence>
<dbReference type="Pfam" id="PF00005">
    <property type="entry name" value="ABC_tran"/>
    <property type="match status" value="1"/>
</dbReference>
<dbReference type="InterPro" id="IPR003439">
    <property type="entry name" value="ABC_transporter-like_ATP-bd"/>
</dbReference>
<feature type="domain" description="ABC transporter" evidence="3">
    <location>
        <begin position="56"/>
        <end position="147"/>
    </location>
</feature>
<name>A0AAN4PHK7_ASPLE</name>
<evidence type="ECO:0000313" key="6">
    <source>
        <dbReference type="Proteomes" id="UP000051487"/>
    </source>
</evidence>
<accession>A0AAN4PHK7</accession>
<organism evidence="4 6">
    <name type="scientific">Aspergillus lentulus</name>
    <dbReference type="NCBI Taxonomy" id="293939"/>
    <lineage>
        <taxon>Eukaryota</taxon>
        <taxon>Fungi</taxon>
        <taxon>Dikarya</taxon>
        <taxon>Ascomycota</taxon>
        <taxon>Pezizomycotina</taxon>
        <taxon>Eurotiomycetes</taxon>
        <taxon>Eurotiomycetidae</taxon>
        <taxon>Eurotiales</taxon>
        <taxon>Aspergillaceae</taxon>
        <taxon>Aspergillus</taxon>
        <taxon>Aspergillus subgen. Fumigati</taxon>
    </lineage>
</organism>
<comment type="caution">
    <text evidence="4">The sequence shown here is derived from an EMBL/GenBank/DDBJ whole genome shotgun (WGS) entry which is preliminary data.</text>
</comment>
<dbReference type="PANTHER" id="PTHR24223">
    <property type="entry name" value="ATP-BINDING CASSETTE SUB-FAMILY C"/>
    <property type="match status" value="1"/>
</dbReference>
<dbReference type="Proteomes" id="UP000051487">
    <property type="component" value="Unassembled WGS sequence"/>
</dbReference>